<organism evidence="2 3">
    <name type="scientific">Colocasia esculenta</name>
    <name type="common">Wild taro</name>
    <name type="synonym">Arum esculentum</name>
    <dbReference type="NCBI Taxonomy" id="4460"/>
    <lineage>
        <taxon>Eukaryota</taxon>
        <taxon>Viridiplantae</taxon>
        <taxon>Streptophyta</taxon>
        <taxon>Embryophyta</taxon>
        <taxon>Tracheophyta</taxon>
        <taxon>Spermatophyta</taxon>
        <taxon>Magnoliopsida</taxon>
        <taxon>Liliopsida</taxon>
        <taxon>Araceae</taxon>
        <taxon>Aroideae</taxon>
        <taxon>Colocasieae</taxon>
        <taxon>Colocasia</taxon>
    </lineage>
</organism>
<gene>
    <name evidence="2" type="ORF">Taro_009790</name>
</gene>
<evidence type="ECO:0000313" key="2">
    <source>
        <dbReference type="EMBL" id="MQL77353.1"/>
    </source>
</evidence>
<feature type="signal peptide" evidence="1">
    <location>
        <begin position="1"/>
        <end position="32"/>
    </location>
</feature>
<dbReference type="EMBL" id="NMUH01000345">
    <property type="protein sequence ID" value="MQL77353.1"/>
    <property type="molecule type" value="Genomic_DNA"/>
</dbReference>
<proteinExistence type="predicted"/>
<reference evidence="2" key="1">
    <citation type="submission" date="2017-07" db="EMBL/GenBank/DDBJ databases">
        <title>Taro Niue Genome Assembly and Annotation.</title>
        <authorList>
            <person name="Atibalentja N."/>
            <person name="Keating K."/>
            <person name="Fields C.J."/>
        </authorList>
    </citation>
    <scope>NUCLEOTIDE SEQUENCE</scope>
    <source>
        <strain evidence="2">Niue_2</strain>
        <tissue evidence="2">Leaf</tissue>
    </source>
</reference>
<keyword evidence="1" id="KW-0732">Signal</keyword>
<evidence type="ECO:0000256" key="1">
    <source>
        <dbReference type="SAM" id="SignalP"/>
    </source>
</evidence>
<dbReference type="Proteomes" id="UP000652761">
    <property type="component" value="Unassembled WGS sequence"/>
</dbReference>
<dbReference type="AlphaFoldDB" id="A0A843U7G9"/>
<sequence>MLPSPMWHVCGLWATPGWSILWVCLSTGVATAVCVATPEEASARVAVTVRYPVATGLLSCCPSPSRWYRDGLGGRVSACVCLGCSVVSVGVSACAPGLVFPQDLQVGNAVLAVRACLGCPTALLRVRPCLVLAGLVMGYKLAVRHGSCCACLACSPSAWHLRACPVQRLSPLPGTPILGSLLRECSGLRACSSWWTLERRGKRGLDSGAESFVELSCMGRDAEVVDAGRDLVRLQCCVRLCVSVAALPRSSAEGRQKLGWRVEGVDSVSPSWLLTAVAWLLLFRAFGGFRSVSSRFCSPVLGCQSVVAPAPVASRPRGVSGVVLFVGPRPCGGTGNPYWALFARLTPLLPSSRGSSSRELSVGRVAEAAVASCVVSSSVSECCELLYLSE</sequence>
<keyword evidence="3" id="KW-1185">Reference proteome</keyword>
<accession>A0A843U7G9</accession>
<comment type="caution">
    <text evidence="2">The sequence shown here is derived from an EMBL/GenBank/DDBJ whole genome shotgun (WGS) entry which is preliminary data.</text>
</comment>
<feature type="chain" id="PRO_5032822942" evidence="1">
    <location>
        <begin position="33"/>
        <end position="390"/>
    </location>
</feature>
<protein>
    <submittedName>
        <fullName evidence="2">Uncharacterized protein</fullName>
    </submittedName>
</protein>
<name>A0A843U7G9_COLES</name>
<evidence type="ECO:0000313" key="3">
    <source>
        <dbReference type="Proteomes" id="UP000652761"/>
    </source>
</evidence>